<dbReference type="Proteomes" id="UP000261811">
    <property type="component" value="Unassembled WGS sequence"/>
</dbReference>
<feature type="non-terminal residue" evidence="3">
    <location>
        <position position="1"/>
    </location>
</feature>
<evidence type="ECO:0000313" key="4">
    <source>
        <dbReference type="Proteomes" id="UP000261811"/>
    </source>
</evidence>
<dbReference type="PANTHER" id="PTHR33392">
    <property type="entry name" value="POLYISOPRENYL-TEICHOIC ACID--PEPTIDOGLYCAN TEICHOIC ACID TRANSFERASE TAGU"/>
    <property type="match status" value="1"/>
</dbReference>
<dbReference type="AlphaFoldDB" id="A0A372JM74"/>
<feature type="domain" description="Cell envelope-related transcriptional attenuator" evidence="2">
    <location>
        <begin position="80"/>
        <end position="232"/>
    </location>
</feature>
<dbReference type="NCBIfam" id="TIGR00350">
    <property type="entry name" value="lytR_cpsA_psr"/>
    <property type="match status" value="1"/>
</dbReference>
<accession>A0A372JM74</accession>
<dbReference type="Pfam" id="PF03816">
    <property type="entry name" value="LytR_cpsA_psr"/>
    <property type="match status" value="1"/>
</dbReference>
<keyword evidence="4" id="KW-1185">Reference proteome</keyword>
<comment type="similarity">
    <text evidence="1">Belongs to the LytR/CpsA/Psr (LCP) family.</text>
</comment>
<dbReference type="PANTHER" id="PTHR33392:SF6">
    <property type="entry name" value="POLYISOPRENYL-TEICHOIC ACID--PEPTIDOGLYCAN TEICHOIC ACID TRANSFERASE TAGU"/>
    <property type="match status" value="1"/>
</dbReference>
<comment type="caution">
    <text evidence="3">The sequence shown here is derived from an EMBL/GenBank/DDBJ whole genome shotgun (WGS) entry which is preliminary data.</text>
</comment>
<sequence length="317" mass="34230">DAARAPRRRLRQRRWTALALAACAVAALLVVPAVLLRSGDDGRHGRAHGLSGTANRPLTLLLLGSDARAGKGASRAHPARSDTMMLVRLPADRKHVTVVSLPRDLLVRRPACVRADGRTLPARTAQINSAFSEGGVSCAVRTVEAVTRVHVDQTVLVGFAGFARMVDALGGVTVTLPRAVNDPASGLRMGAGRHHLGGRDALAYARVRHGMGDGSDLDRAKRQQRLVAELARVALRTMRDDPIRFARFLRASADSLAMTPALNPENLKALAESLRHTDPAEARFATLPYRPNRADPNRLEVDESRTAPVLAPFRQVR</sequence>
<organism evidence="3 4">
    <name type="scientific">Actinomadura logoneensis</name>
    <dbReference type="NCBI Taxonomy" id="2293572"/>
    <lineage>
        <taxon>Bacteria</taxon>
        <taxon>Bacillati</taxon>
        <taxon>Actinomycetota</taxon>
        <taxon>Actinomycetes</taxon>
        <taxon>Streptosporangiales</taxon>
        <taxon>Thermomonosporaceae</taxon>
        <taxon>Actinomadura</taxon>
    </lineage>
</organism>
<evidence type="ECO:0000259" key="2">
    <source>
        <dbReference type="Pfam" id="PF03816"/>
    </source>
</evidence>
<dbReference type="InterPro" id="IPR004474">
    <property type="entry name" value="LytR_CpsA_psr"/>
</dbReference>
<gene>
    <name evidence="3" type="ORF">DZF91_13600</name>
</gene>
<proteinExistence type="inferred from homology"/>
<evidence type="ECO:0000256" key="1">
    <source>
        <dbReference type="ARBA" id="ARBA00006068"/>
    </source>
</evidence>
<evidence type="ECO:0000313" key="3">
    <source>
        <dbReference type="EMBL" id="RFU41105.1"/>
    </source>
</evidence>
<protein>
    <submittedName>
        <fullName evidence="3">LytR family transcriptional regulator</fullName>
    </submittedName>
</protein>
<dbReference type="InterPro" id="IPR050922">
    <property type="entry name" value="LytR/CpsA/Psr_CW_biosynth"/>
</dbReference>
<dbReference type="OrthoDB" id="3759589at2"/>
<dbReference type="Gene3D" id="3.40.630.190">
    <property type="entry name" value="LCP protein"/>
    <property type="match status" value="1"/>
</dbReference>
<dbReference type="EMBL" id="QURH01000232">
    <property type="protein sequence ID" value="RFU41105.1"/>
    <property type="molecule type" value="Genomic_DNA"/>
</dbReference>
<reference evidence="3 4" key="1">
    <citation type="submission" date="2018-08" db="EMBL/GenBank/DDBJ databases">
        <title>Actinomadura jelena sp. nov., a novel Actinomycete isolated from soil in Chad.</title>
        <authorList>
            <person name="Shi L."/>
        </authorList>
    </citation>
    <scope>NUCLEOTIDE SEQUENCE [LARGE SCALE GENOMIC DNA]</scope>
    <source>
        <strain evidence="3 4">NEAU-G17</strain>
    </source>
</reference>
<name>A0A372JM74_9ACTN</name>
<dbReference type="RefSeq" id="WP_147341139.1">
    <property type="nucleotide sequence ID" value="NZ_QURH01000232.1"/>
</dbReference>